<gene>
    <name evidence="9" type="primary">LOC120272488</name>
</gene>
<keyword evidence="6" id="KW-0503">Monooxygenase</keyword>
<dbReference type="GO" id="GO:0004497">
    <property type="term" value="F:monooxygenase activity"/>
    <property type="evidence" value="ECO:0007669"/>
    <property type="project" value="UniProtKB-KW"/>
</dbReference>
<dbReference type="GO" id="GO:0016705">
    <property type="term" value="F:oxidoreductase activity, acting on paired donors, with incorporation or reduction of molecular oxygen"/>
    <property type="evidence" value="ECO:0007669"/>
    <property type="project" value="InterPro"/>
</dbReference>
<dbReference type="PRINTS" id="PR00463">
    <property type="entry name" value="EP450I"/>
</dbReference>
<dbReference type="Gene3D" id="1.10.630.10">
    <property type="entry name" value="Cytochrome P450"/>
    <property type="match status" value="1"/>
</dbReference>
<evidence type="ECO:0000256" key="3">
    <source>
        <dbReference type="ARBA" id="ARBA00023002"/>
    </source>
</evidence>
<reference evidence="9" key="1">
    <citation type="submission" date="2025-08" db="UniProtKB">
        <authorList>
            <consortium name="RefSeq"/>
        </authorList>
    </citation>
    <scope>IDENTIFICATION</scope>
</reference>
<feature type="binding site" description="axial binding residue" evidence="5">
    <location>
        <position position="460"/>
    </location>
    <ligand>
        <name>heme</name>
        <dbReference type="ChEBI" id="CHEBI:30413"/>
    </ligand>
    <ligandPart>
        <name>Fe</name>
        <dbReference type="ChEBI" id="CHEBI:18248"/>
    </ligandPart>
</feature>
<dbReference type="GO" id="GO:0005506">
    <property type="term" value="F:iron ion binding"/>
    <property type="evidence" value="ECO:0007669"/>
    <property type="project" value="InterPro"/>
</dbReference>
<dbReference type="InterPro" id="IPR002401">
    <property type="entry name" value="Cyt_P450_E_grp-I"/>
</dbReference>
<sequence length="522" mass="59237">MGKVSEASSWYQLLEPDRMPLNFFFLISVVIFIVYRKGVKRIKDTPSLPPGPRGLPVVGYLPFLRPDLHRCFADLAQTFGPLMTMWIGSRQCIIVSSSEASMEVCRDHDATFANHDTTAAARIISFGAQDMVFQPYSPKWRTLRKVFVRELLNTKILDSFHALRQREVRSMVEELHRKTGEVVDVGQVAFVTALNVVTAMLWGNSLAAEERERVGGEFRELVDGIVHLLGVTNMSDIFPVLEWMDLQGVQQKMKEHKERLDRLLNMIIEQRKGTLEASGDQKKTKDFLQVMLEMVKEDPHQLLTTDNIKGLFANIVLGGTDTTSTTVEWTLAEMMNKPETIRKAQEELESVVGKEEMVDETHLPKLHYLEALVKESLRLHPPVPLLVPRYPTATSSIGGYMIPKGAKVFINAWAIHRNPSVWENPSEFIPERFLTGTNRWEYGGSNNFNFIPFGFGRRICVGIPLAEKMNKYILATMLHSFEWRLPGNSKLDLVEKFGIVLKKEKPLVAIATARPSCAKLNK</sequence>
<protein>
    <submittedName>
        <fullName evidence="9">Flavonoid 3'-monooxygenase CYP75B137-like</fullName>
    </submittedName>
</protein>
<dbReference type="Proteomes" id="UP001515500">
    <property type="component" value="Chromosome 11"/>
</dbReference>
<evidence type="ECO:0000256" key="5">
    <source>
        <dbReference type="PIRSR" id="PIRSR602401-1"/>
    </source>
</evidence>
<dbReference type="RefSeq" id="XP_039135253.1">
    <property type="nucleotide sequence ID" value="XM_039279319.1"/>
</dbReference>
<keyword evidence="8" id="KW-1185">Reference proteome</keyword>
<dbReference type="GO" id="GO:0020037">
    <property type="term" value="F:heme binding"/>
    <property type="evidence" value="ECO:0007669"/>
    <property type="project" value="InterPro"/>
</dbReference>
<evidence type="ECO:0000256" key="1">
    <source>
        <dbReference type="ARBA" id="ARBA00022617"/>
    </source>
</evidence>
<proteinExistence type="inferred from homology"/>
<dbReference type="InterPro" id="IPR017972">
    <property type="entry name" value="Cyt_P450_CS"/>
</dbReference>
<comment type="similarity">
    <text evidence="6">Belongs to the cytochrome P450 family.</text>
</comment>
<name>A0AB40C821_DIOCR</name>
<dbReference type="CDD" id="cd11073">
    <property type="entry name" value="CYP76-like"/>
    <property type="match status" value="1"/>
</dbReference>
<keyword evidence="2 5" id="KW-0479">Metal-binding</keyword>
<keyword evidence="1 5" id="KW-0349">Heme</keyword>
<dbReference type="Pfam" id="PF00067">
    <property type="entry name" value="p450"/>
    <property type="match status" value="1"/>
</dbReference>
<dbReference type="InterPro" id="IPR036396">
    <property type="entry name" value="Cyt_P450_sf"/>
</dbReference>
<keyword evidence="7" id="KW-0472">Membrane</keyword>
<evidence type="ECO:0000313" key="8">
    <source>
        <dbReference type="Proteomes" id="UP001515500"/>
    </source>
</evidence>
<dbReference type="FunFam" id="1.10.630.10:FF:000026">
    <property type="entry name" value="Cytochrome P450 82C4"/>
    <property type="match status" value="1"/>
</dbReference>
<dbReference type="AlphaFoldDB" id="A0AB40C821"/>
<evidence type="ECO:0000256" key="2">
    <source>
        <dbReference type="ARBA" id="ARBA00022723"/>
    </source>
</evidence>
<keyword evidence="7" id="KW-0812">Transmembrane</keyword>
<accession>A0AB40C821</accession>
<evidence type="ECO:0000256" key="6">
    <source>
        <dbReference type="RuleBase" id="RU000461"/>
    </source>
</evidence>
<dbReference type="PANTHER" id="PTHR47951">
    <property type="entry name" value="OS08G0547900 PROTEIN"/>
    <property type="match status" value="1"/>
</dbReference>
<dbReference type="InterPro" id="IPR001128">
    <property type="entry name" value="Cyt_P450"/>
</dbReference>
<evidence type="ECO:0000256" key="4">
    <source>
        <dbReference type="ARBA" id="ARBA00023004"/>
    </source>
</evidence>
<dbReference type="GeneID" id="120272488"/>
<dbReference type="PRINTS" id="PR00385">
    <property type="entry name" value="P450"/>
</dbReference>
<dbReference type="PANTHER" id="PTHR47951:SF3">
    <property type="entry name" value="CYTOCHROME P450, FAMILY 706, SUBFAMILY A, POLYPEPTIDE 4"/>
    <property type="match status" value="1"/>
</dbReference>
<evidence type="ECO:0000256" key="7">
    <source>
        <dbReference type="SAM" id="Phobius"/>
    </source>
</evidence>
<comment type="cofactor">
    <cofactor evidence="5">
        <name>heme</name>
        <dbReference type="ChEBI" id="CHEBI:30413"/>
    </cofactor>
</comment>
<organism evidence="8 9">
    <name type="scientific">Dioscorea cayennensis subsp. rotundata</name>
    <name type="common">White Guinea yam</name>
    <name type="synonym">Dioscorea rotundata</name>
    <dbReference type="NCBI Taxonomy" id="55577"/>
    <lineage>
        <taxon>Eukaryota</taxon>
        <taxon>Viridiplantae</taxon>
        <taxon>Streptophyta</taxon>
        <taxon>Embryophyta</taxon>
        <taxon>Tracheophyta</taxon>
        <taxon>Spermatophyta</taxon>
        <taxon>Magnoliopsida</taxon>
        <taxon>Liliopsida</taxon>
        <taxon>Dioscoreales</taxon>
        <taxon>Dioscoreaceae</taxon>
        <taxon>Dioscorea</taxon>
    </lineage>
</organism>
<dbReference type="PROSITE" id="PS00086">
    <property type="entry name" value="CYTOCHROME_P450"/>
    <property type="match status" value="1"/>
</dbReference>
<evidence type="ECO:0000313" key="9">
    <source>
        <dbReference type="RefSeq" id="XP_039135253.1"/>
    </source>
</evidence>
<keyword evidence="7" id="KW-1133">Transmembrane helix</keyword>
<feature type="transmembrane region" description="Helical" evidence="7">
    <location>
        <begin position="19"/>
        <end position="35"/>
    </location>
</feature>
<keyword evidence="3 6" id="KW-0560">Oxidoreductase</keyword>
<keyword evidence="4 5" id="KW-0408">Iron</keyword>
<dbReference type="SUPFAM" id="SSF48264">
    <property type="entry name" value="Cytochrome P450"/>
    <property type="match status" value="1"/>
</dbReference>